<name>A0A485L2Z2_9STRA</name>
<dbReference type="PANTHER" id="PTHR24114:SF2">
    <property type="entry name" value="F-BOX DOMAIN-CONTAINING PROTEIN-RELATED"/>
    <property type="match status" value="1"/>
</dbReference>
<evidence type="ECO:0000313" key="2">
    <source>
        <dbReference type="EMBL" id="VFT91808.1"/>
    </source>
</evidence>
<evidence type="ECO:0000313" key="3">
    <source>
        <dbReference type="Proteomes" id="UP000332933"/>
    </source>
</evidence>
<dbReference type="InterPro" id="IPR032675">
    <property type="entry name" value="LRR_dom_sf"/>
</dbReference>
<dbReference type="Pfam" id="PF13516">
    <property type="entry name" value="LRR_6"/>
    <property type="match status" value="2"/>
</dbReference>
<evidence type="ECO:0000313" key="1">
    <source>
        <dbReference type="EMBL" id="KAF0694108.1"/>
    </source>
</evidence>
<organism evidence="2 3">
    <name type="scientific">Aphanomyces stellatus</name>
    <dbReference type="NCBI Taxonomy" id="120398"/>
    <lineage>
        <taxon>Eukaryota</taxon>
        <taxon>Sar</taxon>
        <taxon>Stramenopiles</taxon>
        <taxon>Oomycota</taxon>
        <taxon>Saprolegniomycetes</taxon>
        <taxon>Saprolegniales</taxon>
        <taxon>Verrucalvaceae</taxon>
        <taxon>Aphanomyces</taxon>
    </lineage>
</organism>
<protein>
    <submittedName>
        <fullName evidence="2">Aste57867_14994 protein</fullName>
    </submittedName>
</protein>
<dbReference type="OrthoDB" id="120976at2759"/>
<proteinExistence type="predicted"/>
<keyword evidence="3" id="KW-1185">Reference proteome</keyword>
<dbReference type="Proteomes" id="UP000332933">
    <property type="component" value="Unassembled WGS sequence"/>
</dbReference>
<dbReference type="PANTHER" id="PTHR24114">
    <property type="entry name" value="LEUCINE RICH REPEAT FAMILY PROTEIN"/>
    <property type="match status" value="1"/>
</dbReference>
<gene>
    <name evidence="2" type="primary">Aste57867_14994</name>
    <name evidence="1" type="ORF">As57867_014938</name>
    <name evidence="2" type="ORF">ASTE57867_14994</name>
</gene>
<reference evidence="2 3" key="1">
    <citation type="submission" date="2019-03" db="EMBL/GenBank/DDBJ databases">
        <authorList>
            <person name="Gaulin E."/>
            <person name="Dumas B."/>
        </authorList>
    </citation>
    <scope>NUCLEOTIDE SEQUENCE [LARGE SCALE GENOMIC DNA]</scope>
    <source>
        <strain evidence="2">CBS 568.67</strain>
    </source>
</reference>
<dbReference type="SMART" id="SM00368">
    <property type="entry name" value="LRR_RI"/>
    <property type="match status" value="3"/>
</dbReference>
<dbReference type="Gene3D" id="3.80.10.10">
    <property type="entry name" value="Ribonuclease Inhibitor"/>
    <property type="match status" value="1"/>
</dbReference>
<dbReference type="InterPro" id="IPR052394">
    <property type="entry name" value="LRR-containing"/>
</dbReference>
<accession>A0A485L2Z2</accession>
<dbReference type="SUPFAM" id="SSF52047">
    <property type="entry name" value="RNI-like"/>
    <property type="match status" value="1"/>
</dbReference>
<reference evidence="1" key="2">
    <citation type="submission" date="2019-06" db="EMBL/GenBank/DDBJ databases">
        <title>Genomics analysis of Aphanomyces spp. identifies a new class of oomycete effector associated with host adaptation.</title>
        <authorList>
            <person name="Gaulin E."/>
        </authorList>
    </citation>
    <scope>NUCLEOTIDE SEQUENCE</scope>
    <source>
        <strain evidence="1">CBS 578.67</strain>
    </source>
</reference>
<dbReference type="EMBL" id="CAADRA010005622">
    <property type="protein sequence ID" value="VFT91808.1"/>
    <property type="molecule type" value="Genomic_DNA"/>
</dbReference>
<sequence>MDLRGATTFFAALWSCQTLENLVLSESKIPSLDAIPFGVSSITISHLNLDGVWNGRHQQPEDVLPDVLALVQGIAHSTRYHILSIAYNHIRPVVVKELMQAIVHSNVRELNLGGIDLEDAGCIVVAQCLSQTKPTKLDLRCNRITGVGALELAAALTPFPQLRSLSLASNKIDSSGVAAVIVAMGSHSGHGKLDVIQNFEDDNTTYLRAVAARFAQLDTRLPQLDDWLDVSLGW</sequence>
<dbReference type="AlphaFoldDB" id="A0A485L2Z2"/>
<dbReference type="InterPro" id="IPR001611">
    <property type="entry name" value="Leu-rich_rpt"/>
</dbReference>
<dbReference type="EMBL" id="VJMH01005601">
    <property type="protein sequence ID" value="KAF0694108.1"/>
    <property type="molecule type" value="Genomic_DNA"/>
</dbReference>